<feature type="compositionally biased region" description="Basic residues" evidence="1">
    <location>
        <begin position="91"/>
        <end position="119"/>
    </location>
</feature>
<keyword evidence="3" id="KW-1185">Reference proteome</keyword>
<proteinExistence type="predicted"/>
<dbReference type="EMBL" id="RZGK01000007">
    <property type="protein sequence ID" value="KAF9698032.1"/>
    <property type="molecule type" value="Genomic_DNA"/>
</dbReference>
<sequence>MDTYLQVAILFTMLDKMKVCGKCFPKPEAETMKSQYPRVNWKKGSYIGSNVMQKRDDLDARAPAACPMRAKPSASASVPSKPKATPPPKPKGSKPKTIKPKPPKPKAIKPKGPKAKAAF</sequence>
<protein>
    <submittedName>
        <fullName evidence="2">Uncharacterized protein</fullName>
    </submittedName>
</protein>
<evidence type="ECO:0000313" key="3">
    <source>
        <dbReference type="Proteomes" id="UP000651452"/>
    </source>
</evidence>
<gene>
    <name evidence="2" type="ORF">EKO04_004171</name>
</gene>
<name>A0A8H7ML59_9PLEO</name>
<evidence type="ECO:0000313" key="2">
    <source>
        <dbReference type="EMBL" id="KAF9698032.1"/>
    </source>
</evidence>
<feature type="compositionally biased region" description="Low complexity" evidence="1">
    <location>
        <begin position="70"/>
        <end position="83"/>
    </location>
</feature>
<organism evidence="2 3">
    <name type="scientific">Ascochyta lentis</name>
    <dbReference type="NCBI Taxonomy" id="205686"/>
    <lineage>
        <taxon>Eukaryota</taxon>
        <taxon>Fungi</taxon>
        <taxon>Dikarya</taxon>
        <taxon>Ascomycota</taxon>
        <taxon>Pezizomycotina</taxon>
        <taxon>Dothideomycetes</taxon>
        <taxon>Pleosporomycetidae</taxon>
        <taxon>Pleosporales</taxon>
        <taxon>Pleosporineae</taxon>
        <taxon>Didymellaceae</taxon>
        <taxon>Ascochyta</taxon>
    </lineage>
</organism>
<feature type="region of interest" description="Disordered" evidence="1">
    <location>
        <begin position="52"/>
        <end position="119"/>
    </location>
</feature>
<comment type="caution">
    <text evidence="2">The sequence shown here is derived from an EMBL/GenBank/DDBJ whole genome shotgun (WGS) entry which is preliminary data.</text>
</comment>
<accession>A0A8H7ML59</accession>
<reference evidence="2" key="1">
    <citation type="submission" date="2018-12" db="EMBL/GenBank/DDBJ databases">
        <authorList>
            <person name="Syme R.A."/>
            <person name="Farfan-Caceres L."/>
            <person name="Lichtenzveig J."/>
        </authorList>
    </citation>
    <scope>NUCLEOTIDE SEQUENCE</scope>
    <source>
        <strain evidence="2">Al4</strain>
    </source>
</reference>
<dbReference type="OrthoDB" id="3789072at2759"/>
<reference evidence="2" key="2">
    <citation type="submission" date="2020-09" db="EMBL/GenBank/DDBJ databases">
        <title>Reference genome assembly for Australian Ascochyta lentis isolate Al4.</title>
        <authorList>
            <person name="Lee R.C."/>
            <person name="Farfan-Caceres L.M."/>
            <person name="Debler J.W."/>
            <person name="Williams A.H."/>
            <person name="Henares B.M."/>
        </authorList>
    </citation>
    <scope>NUCLEOTIDE SEQUENCE</scope>
    <source>
        <strain evidence="2">Al4</strain>
    </source>
</reference>
<dbReference type="AlphaFoldDB" id="A0A8H7ML59"/>
<dbReference type="Proteomes" id="UP000651452">
    <property type="component" value="Unassembled WGS sequence"/>
</dbReference>
<evidence type="ECO:0000256" key="1">
    <source>
        <dbReference type="SAM" id="MobiDB-lite"/>
    </source>
</evidence>